<dbReference type="RefSeq" id="WP_093365291.1">
    <property type="nucleotide sequence ID" value="NZ_FOZZ01000005.1"/>
</dbReference>
<evidence type="ECO:0000313" key="2">
    <source>
        <dbReference type="Proteomes" id="UP000198785"/>
    </source>
</evidence>
<dbReference type="EMBL" id="FOZZ01000005">
    <property type="protein sequence ID" value="SFS82232.1"/>
    <property type="molecule type" value="Genomic_DNA"/>
</dbReference>
<dbReference type="AlphaFoldDB" id="A0A1I6SZA4"/>
<dbReference type="OrthoDB" id="1122968at2"/>
<accession>A0A1I6SZA4</accession>
<sequence length="67" mass="7942">MVVERVNDEIVIRLPKTVKFDEIQRIIDLMFYKEATAQSQAKQSDIDDIAKSANKGWWEKNRDKFIK</sequence>
<proteinExistence type="predicted"/>
<dbReference type="Proteomes" id="UP000198785">
    <property type="component" value="Unassembled WGS sequence"/>
</dbReference>
<protein>
    <submittedName>
        <fullName evidence="1">Uncharacterized protein</fullName>
    </submittedName>
</protein>
<reference evidence="1 2" key="1">
    <citation type="submission" date="2016-10" db="EMBL/GenBank/DDBJ databases">
        <authorList>
            <person name="de Groot N.N."/>
        </authorList>
    </citation>
    <scope>NUCLEOTIDE SEQUENCE [LARGE SCALE GENOMIC DNA]</scope>
    <source>
        <strain evidence="1 2">DSM 22789</strain>
    </source>
</reference>
<keyword evidence="2" id="KW-1185">Reference proteome</keyword>
<organism evidence="1 2">
    <name type="scientific">Sphingobacterium wenxiniae</name>
    <dbReference type="NCBI Taxonomy" id="683125"/>
    <lineage>
        <taxon>Bacteria</taxon>
        <taxon>Pseudomonadati</taxon>
        <taxon>Bacteroidota</taxon>
        <taxon>Sphingobacteriia</taxon>
        <taxon>Sphingobacteriales</taxon>
        <taxon>Sphingobacteriaceae</taxon>
        <taxon>Sphingobacterium</taxon>
    </lineage>
</organism>
<gene>
    <name evidence="1" type="ORF">SAMN05660206_105163</name>
</gene>
<evidence type="ECO:0000313" key="1">
    <source>
        <dbReference type="EMBL" id="SFS82232.1"/>
    </source>
</evidence>
<name>A0A1I6SZA4_9SPHI</name>